<gene>
    <name evidence="1" type="ORF">ZEAMMB73_Zm00001d054070</name>
</gene>
<dbReference type="EMBL" id="CM000780">
    <property type="protein sequence ID" value="AQK61176.1"/>
    <property type="molecule type" value="Genomic_DNA"/>
</dbReference>
<proteinExistence type="predicted"/>
<sequence length="113" mass="13011">MDPEIMRIMKAIESMLDVMEVSTTRIRHLAIENLNENRSGLSDADKITKPDFSVLCMILVPYIIRSLEKRPFTVSHCWEVLKNEAKWLHLEQGSQNIDVLVNKGVGFSPRCRI</sequence>
<accession>A0A1D6QUY4</accession>
<protein>
    <submittedName>
        <fullName evidence="1">Putative jumonji-like transcription factor family protein</fullName>
    </submittedName>
</protein>
<name>A0A1D6QUY4_MAIZE</name>
<organism evidence="1">
    <name type="scientific">Zea mays</name>
    <name type="common">Maize</name>
    <dbReference type="NCBI Taxonomy" id="4577"/>
    <lineage>
        <taxon>Eukaryota</taxon>
        <taxon>Viridiplantae</taxon>
        <taxon>Streptophyta</taxon>
        <taxon>Embryophyta</taxon>
        <taxon>Tracheophyta</taxon>
        <taxon>Spermatophyta</taxon>
        <taxon>Magnoliopsida</taxon>
        <taxon>Liliopsida</taxon>
        <taxon>Poales</taxon>
        <taxon>Poaceae</taxon>
        <taxon>PACMAD clade</taxon>
        <taxon>Panicoideae</taxon>
        <taxon>Andropogonodae</taxon>
        <taxon>Andropogoneae</taxon>
        <taxon>Tripsacinae</taxon>
        <taxon>Zea</taxon>
    </lineage>
</organism>
<evidence type="ECO:0000313" key="1">
    <source>
        <dbReference type="EMBL" id="AQK61176.1"/>
    </source>
</evidence>
<reference evidence="1" key="1">
    <citation type="submission" date="2015-12" db="EMBL/GenBank/DDBJ databases">
        <title>Update maize B73 reference genome by single molecule sequencing technologies.</title>
        <authorList>
            <consortium name="Maize Genome Sequencing Project"/>
            <person name="Ware D."/>
        </authorList>
    </citation>
    <scope>NUCLEOTIDE SEQUENCE</scope>
    <source>
        <tissue evidence="1">Seedling</tissue>
    </source>
</reference>
<dbReference type="AlphaFoldDB" id="A0A1D6QUY4"/>